<dbReference type="PANTHER" id="PTHR31585:SF5">
    <property type="entry name" value="RNA-BINDING S4 DOMAIN-CONTAINING PROTEIN"/>
    <property type="match status" value="1"/>
</dbReference>
<gene>
    <name evidence="8" type="ORF">P43SY_007411</name>
</gene>
<dbReference type="InterPro" id="IPR039309">
    <property type="entry name" value="BT1"/>
</dbReference>
<feature type="transmembrane region" description="Helical" evidence="7">
    <location>
        <begin position="395"/>
        <end position="419"/>
    </location>
</feature>
<dbReference type="GO" id="GO:0016020">
    <property type="term" value="C:membrane"/>
    <property type="evidence" value="ECO:0007669"/>
    <property type="project" value="UniProtKB-SubCell"/>
</dbReference>
<dbReference type="EMBL" id="JAKCXM010000204">
    <property type="protein sequence ID" value="KAJ0398798.1"/>
    <property type="molecule type" value="Genomic_DNA"/>
</dbReference>
<dbReference type="PANTHER" id="PTHR31585">
    <property type="entry name" value="FOLATE-BIOPTERIN TRANSPORTER 1, CHLOROPLASTIC"/>
    <property type="match status" value="1"/>
</dbReference>
<organism evidence="8 9">
    <name type="scientific">Pythium insidiosum</name>
    <name type="common">Pythiosis disease agent</name>
    <dbReference type="NCBI Taxonomy" id="114742"/>
    <lineage>
        <taxon>Eukaryota</taxon>
        <taxon>Sar</taxon>
        <taxon>Stramenopiles</taxon>
        <taxon>Oomycota</taxon>
        <taxon>Peronosporomycetes</taxon>
        <taxon>Pythiales</taxon>
        <taxon>Pythiaceae</taxon>
        <taxon>Pythium</taxon>
    </lineage>
</organism>
<feature type="transmembrane region" description="Helical" evidence="7">
    <location>
        <begin position="164"/>
        <end position="185"/>
    </location>
</feature>
<evidence type="ECO:0000256" key="1">
    <source>
        <dbReference type="ARBA" id="ARBA00004141"/>
    </source>
</evidence>
<evidence type="ECO:0000256" key="4">
    <source>
        <dbReference type="ARBA" id="ARBA00022692"/>
    </source>
</evidence>
<evidence type="ECO:0000256" key="6">
    <source>
        <dbReference type="ARBA" id="ARBA00023136"/>
    </source>
</evidence>
<feature type="transmembrane region" description="Helical" evidence="7">
    <location>
        <begin position="275"/>
        <end position="297"/>
    </location>
</feature>
<proteinExistence type="inferred from homology"/>
<feature type="transmembrane region" description="Helical" evidence="7">
    <location>
        <begin position="460"/>
        <end position="481"/>
    </location>
</feature>
<feature type="transmembrane region" description="Helical" evidence="7">
    <location>
        <begin position="543"/>
        <end position="561"/>
    </location>
</feature>
<evidence type="ECO:0000256" key="3">
    <source>
        <dbReference type="ARBA" id="ARBA00022448"/>
    </source>
</evidence>
<dbReference type="InterPro" id="IPR036259">
    <property type="entry name" value="MFS_trans_sf"/>
</dbReference>
<name>A0AAD5LHN8_PYTIN</name>
<dbReference type="AlphaFoldDB" id="A0AAD5LHN8"/>
<feature type="transmembrane region" description="Helical" evidence="7">
    <location>
        <begin position="501"/>
        <end position="522"/>
    </location>
</feature>
<comment type="similarity">
    <text evidence="2">Belongs to the major facilitator superfamily. Folate-biopterin transporter (TC 2.A.71) family.</text>
</comment>
<feature type="transmembrane region" description="Helical" evidence="7">
    <location>
        <begin position="366"/>
        <end position="383"/>
    </location>
</feature>
<dbReference type="Proteomes" id="UP001209570">
    <property type="component" value="Unassembled WGS sequence"/>
</dbReference>
<protein>
    <recommendedName>
        <fullName evidence="10">Transmembrane protein</fullName>
    </recommendedName>
</protein>
<comment type="caution">
    <text evidence="8">The sequence shown here is derived from an EMBL/GenBank/DDBJ whole genome shotgun (WGS) entry which is preliminary data.</text>
</comment>
<dbReference type="SUPFAM" id="SSF103473">
    <property type="entry name" value="MFS general substrate transporter"/>
    <property type="match status" value="1"/>
</dbReference>
<evidence type="ECO:0000313" key="9">
    <source>
        <dbReference type="Proteomes" id="UP001209570"/>
    </source>
</evidence>
<feature type="transmembrane region" description="Helical" evidence="7">
    <location>
        <begin position="205"/>
        <end position="229"/>
    </location>
</feature>
<evidence type="ECO:0000256" key="2">
    <source>
        <dbReference type="ARBA" id="ARBA00007015"/>
    </source>
</evidence>
<keyword evidence="9" id="KW-1185">Reference proteome</keyword>
<feature type="transmembrane region" description="Helical" evidence="7">
    <location>
        <begin position="98"/>
        <end position="119"/>
    </location>
</feature>
<feature type="transmembrane region" description="Helical" evidence="7">
    <location>
        <begin position="431"/>
        <end position="448"/>
    </location>
</feature>
<evidence type="ECO:0008006" key="10">
    <source>
        <dbReference type="Google" id="ProtNLM"/>
    </source>
</evidence>
<sequence>MACTSASPPAKTPSVVLYNDSDLQHCFVHVGSEKPAIESAYGAALTSTHSPNAFFAIDTSRSDALQRLRPEQDSALPDGALQPGGRVNLLAHENLGLLLNYFAIGIFNGVLPALVYPLFKIYLNQEGYQSNATSSLLNFAWYLKFPLGFLSDSVPIRGYRRKPYIYLGWSLLVVVMVALACMPTIEPYQRNGVVVNADAAAHSPSYVIPLMLASIGYLLADVACDGLMVEYAHRECASTRGGALTMVYGTRFCAELCGTLVVALGLNSRDYGGSFAFALPLRFLFAGLAGVGVLAVVTTRCHIREQRVVIETMRSRLRGVGRIIRHRATWQITLYGFLQFFTLAFDVSPSNTILFVWLQTPPLTKSLFYCVNSAIYACATFAMRNYLLHLNWRHLVLVSTVCGVLVGLPTALVTVFDVFRDKYFYLAMEQVVAFFDALAMMVRLLVIVEIAEPGFESSTYALVTTVYNLAIPVMTTVSNVIGTALSVYDDDLARDTSSVRWHVASSFFVMYGLRLVGSLVALPLLPQQKDHARELKLHGSSNALTGALIFTAFAGVFLASLTSNLLSIVESTACLRFAGGDGC</sequence>
<feature type="transmembrane region" description="Helical" evidence="7">
    <location>
        <begin position="332"/>
        <end position="360"/>
    </location>
</feature>
<keyword evidence="3" id="KW-0813">Transport</keyword>
<keyword evidence="5 7" id="KW-1133">Transmembrane helix</keyword>
<dbReference type="Pfam" id="PF03092">
    <property type="entry name" value="BT1"/>
    <property type="match status" value="1"/>
</dbReference>
<feature type="transmembrane region" description="Helical" evidence="7">
    <location>
        <begin position="241"/>
        <end position="263"/>
    </location>
</feature>
<evidence type="ECO:0000256" key="5">
    <source>
        <dbReference type="ARBA" id="ARBA00022989"/>
    </source>
</evidence>
<keyword evidence="6 7" id="KW-0472">Membrane</keyword>
<comment type="subcellular location">
    <subcellularLocation>
        <location evidence="1">Membrane</location>
        <topology evidence="1">Multi-pass membrane protein</topology>
    </subcellularLocation>
</comment>
<evidence type="ECO:0000256" key="7">
    <source>
        <dbReference type="SAM" id="Phobius"/>
    </source>
</evidence>
<reference evidence="8" key="1">
    <citation type="submission" date="2021-12" db="EMBL/GenBank/DDBJ databases">
        <title>Prjna785345.</title>
        <authorList>
            <person name="Rujirawat T."/>
            <person name="Krajaejun T."/>
        </authorList>
    </citation>
    <scope>NUCLEOTIDE SEQUENCE</scope>
    <source>
        <strain evidence="8">Pi057C3</strain>
    </source>
</reference>
<accession>A0AAD5LHN8</accession>
<keyword evidence="4 7" id="KW-0812">Transmembrane</keyword>
<evidence type="ECO:0000313" key="8">
    <source>
        <dbReference type="EMBL" id="KAJ0398798.1"/>
    </source>
</evidence>